<evidence type="ECO:0000313" key="4">
    <source>
        <dbReference type="EMBL" id="GAA4028111.1"/>
    </source>
</evidence>
<feature type="compositionally biased region" description="Low complexity" evidence="2">
    <location>
        <begin position="166"/>
        <end position="186"/>
    </location>
</feature>
<reference evidence="5" key="1">
    <citation type="journal article" date="2019" name="Int. J. Syst. Evol. Microbiol.">
        <title>The Global Catalogue of Microorganisms (GCM) 10K type strain sequencing project: providing services to taxonomists for standard genome sequencing and annotation.</title>
        <authorList>
            <consortium name="The Broad Institute Genomics Platform"/>
            <consortium name="The Broad Institute Genome Sequencing Center for Infectious Disease"/>
            <person name="Wu L."/>
            <person name="Ma J."/>
        </authorList>
    </citation>
    <scope>NUCLEOTIDE SEQUENCE [LARGE SCALE GENOMIC DNA]</scope>
    <source>
        <strain evidence="5">JCM 16924</strain>
    </source>
</reference>
<dbReference type="Proteomes" id="UP001500456">
    <property type="component" value="Unassembled WGS sequence"/>
</dbReference>
<protein>
    <recommendedName>
        <fullName evidence="3">NADP-dependent oxidoreductase domain-containing protein</fullName>
    </recommendedName>
</protein>
<dbReference type="PANTHER" id="PTHR43364">
    <property type="entry name" value="NADH-SPECIFIC METHYLGLYOXAL REDUCTASE-RELATED"/>
    <property type="match status" value="1"/>
</dbReference>
<organism evidence="4 5">
    <name type="scientific">Streptomyces plumbiresistens</name>
    <dbReference type="NCBI Taxonomy" id="511811"/>
    <lineage>
        <taxon>Bacteria</taxon>
        <taxon>Bacillati</taxon>
        <taxon>Actinomycetota</taxon>
        <taxon>Actinomycetes</taxon>
        <taxon>Kitasatosporales</taxon>
        <taxon>Streptomycetaceae</taxon>
        <taxon>Streptomyces</taxon>
    </lineage>
</organism>
<evidence type="ECO:0000259" key="3">
    <source>
        <dbReference type="Pfam" id="PF00248"/>
    </source>
</evidence>
<dbReference type="EMBL" id="BAAAZX010000043">
    <property type="protein sequence ID" value="GAA4028111.1"/>
    <property type="molecule type" value="Genomic_DNA"/>
</dbReference>
<sequence length="186" mass="19895">MSEWSPRFGHDTTGADIPLSRATVHEHVRSALDNLAVETIDVLLYHCDDPARPVAELADTLVSLVEAGYARRVGASNWPAERLSALAVELAGRGHLPVASYQFSLAEPDPALLSGSLHADTAVLDVVRAHPLPLLSWSSHARGYFARTEPRQVKAGPDPKRHRGQPRPNGAAAASSPSNSAPGPRR</sequence>
<keyword evidence="5" id="KW-1185">Reference proteome</keyword>
<accession>A0ABP7TLP7</accession>
<evidence type="ECO:0000313" key="5">
    <source>
        <dbReference type="Proteomes" id="UP001500456"/>
    </source>
</evidence>
<evidence type="ECO:0000256" key="2">
    <source>
        <dbReference type="SAM" id="MobiDB-lite"/>
    </source>
</evidence>
<proteinExistence type="predicted"/>
<gene>
    <name evidence="4" type="ORF">GCM10022232_87460</name>
</gene>
<dbReference type="InterPro" id="IPR036812">
    <property type="entry name" value="NAD(P)_OxRdtase_dom_sf"/>
</dbReference>
<dbReference type="SUPFAM" id="SSF51430">
    <property type="entry name" value="NAD(P)-linked oxidoreductase"/>
    <property type="match status" value="1"/>
</dbReference>
<feature type="domain" description="NADP-dependent oxidoreductase" evidence="3">
    <location>
        <begin position="19"/>
        <end position="161"/>
    </location>
</feature>
<dbReference type="Pfam" id="PF00248">
    <property type="entry name" value="Aldo_ket_red"/>
    <property type="match status" value="1"/>
</dbReference>
<evidence type="ECO:0000256" key="1">
    <source>
        <dbReference type="ARBA" id="ARBA00023002"/>
    </source>
</evidence>
<comment type="caution">
    <text evidence="4">The sequence shown here is derived from an EMBL/GenBank/DDBJ whole genome shotgun (WGS) entry which is preliminary data.</text>
</comment>
<dbReference type="PANTHER" id="PTHR43364:SF4">
    <property type="entry name" value="NAD(P)-LINKED OXIDOREDUCTASE SUPERFAMILY PROTEIN"/>
    <property type="match status" value="1"/>
</dbReference>
<feature type="region of interest" description="Disordered" evidence="2">
    <location>
        <begin position="148"/>
        <end position="186"/>
    </location>
</feature>
<dbReference type="InterPro" id="IPR050523">
    <property type="entry name" value="AKR_Detox_Biosynth"/>
</dbReference>
<keyword evidence="1" id="KW-0560">Oxidoreductase</keyword>
<dbReference type="Gene3D" id="3.20.20.100">
    <property type="entry name" value="NADP-dependent oxidoreductase domain"/>
    <property type="match status" value="1"/>
</dbReference>
<name>A0ABP7TLP7_9ACTN</name>
<dbReference type="InterPro" id="IPR023210">
    <property type="entry name" value="NADP_OxRdtase_dom"/>
</dbReference>